<proteinExistence type="predicted"/>
<name>A0A915HGU2_ROMCU</name>
<organism evidence="1 2">
    <name type="scientific">Romanomermis culicivorax</name>
    <name type="common">Nematode worm</name>
    <dbReference type="NCBI Taxonomy" id="13658"/>
    <lineage>
        <taxon>Eukaryota</taxon>
        <taxon>Metazoa</taxon>
        <taxon>Ecdysozoa</taxon>
        <taxon>Nematoda</taxon>
        <taxon>Enoplea</taxon>
        <taxon>Dorylaimia</taxon>
        <taxon>Mermithida</taxon>
        <taxon>Mermithoidea</taxon>
        <taxon>Mermithidae</taxon>
        <taxon>Romanomermis</taxon>
    </lineage>
</organism>
<dbReference type="WBParaSite" id="nRc.2.0.1.t00526-RA">
    <property type="protein sequence ID" value="nRc.2.0.1.t00526-RA"/>
    <property type="gene ID" value="nRc.2.0.1.g00526"/>
</dbReference>
<accession>A0A915HGU2</accession>
<evidence type="ECO:0000313" key="1">
    <source>
        <dbReference type="Proteomes" id="UP000887565"/>
    </source>
</evidence>
<keyword evidence="1" id="KW-1185">Reference proteome</keyword>
<reference evidence="2" key="1">
    <citation type="submission" date="2022-11" db="UniProtKB">
        <authorList>
            <consortium name="WormBaseParasite"/>
        </authorList>
    </citation>
    <scope>IDENTIFICATION</scope>
</reference>
<dbReference type="AlphaFoldDB" id="A0A915HGU2"/>
<evidence type="ECO:0000313" key="2">
    <source>
        <dbReference type="WBParaSite" id="nRc.2.0.1.t00526-RA"/>
    </source>
</evidence>
<dbReference type="Proteomes" id="UP000887565">
    <property type="component" value="Unplaced"/>
</dbReference>
<protein>
    <submittedName>
        <fullName evidence="2">Uncharacterized protein</fullName>
    </submittedName>
</protein>
<sequence length="123" mass="13366">MPNHSANSHQSNTQPSSSVHADEVCCFKQETARLMAHVAKLWAQQHAPAPNQPTPPQQPWMPIQAIRQCSSGAHLQTCSFHGLCMHSNADCGAKHPASAVPVNNITNGGRCYFCCTHAHTTDR</sequence>